<name>A0A941DCB4_9MICO</name>
<dbReference type="Proteomes" id="UP000677016">
    <property type="component" value="Unassembled WGS sequence"/>
</dbReference>
<dbReference type="RefSeq" id="WP_211603889.1">
    <property type="nucleotide sequence ID" value="NZ_JAGSNF010000020.1"/>
</dbReference>
<sequence>MTGTDREARRAAAAEVRRARKVIEGAASVAAHIAADKAEAQVDRKISRWWREPVWLTAKNGRTLARWWADCDAARKDIVDDHDRNLAAWEYYQNTPTWFRCPRCHHEWEEEPWQNGCPDCIAEAHNTRRAAWDEAYKTEFDTTYQRLLDAGVVIALQTTQPRRQR</sequence>
<dbReference type="AlphaFoldDB" id="A0A941DCB4"/>
<evidence type="ECO:0000313" key="2">
    <source>
        <dbReference type="Proteomes" id="UP000677016"/>
    </source>
</evidence>
<evidence type="ECO:0000313" key="1">
    <source>
        <dbReference type="EMBL" id="MBR7744362.1"/>
    </source>
</evidence>
<proteinExistence type="predicted"/>
<protein>
    <submittedName>
        <fullName evidence="1">Uncharacterized protein</fullName>
    </submittedName>
</protein>
<reference evidence="1" key="1">
    <citation type="submission" date="2021-04" db="EMBL/GenBank/DDBJ databases">
        <title>Phycicoccus avicenniae sp. nov., a novel endophytic actinomycetes isolated from branch of Avicennia mariana.</title>
        <authorList>
            <person name="Tuo L."/>
        </authorList>
    </citation>
    <scope>NUCLEOTIDE SEQUENCE</scope>
    <source>
        <strain evidence="1">BSK3Z-2</strain>
    </source>
</reference>
<accession>A0A941DCB4</accession>
<gene>
    <name evidence="1" type="ORF">KC207_13795</name>
</gene>
<organism evidence="1 2">
    <name type="scientific">Phycicoccus avicenniae</name>
    <dbReference type="NCBI Taxonomy" id="2828860"/>
    <lineage>
        <taxon>Bacteria</taxon>
        <taxon>Bacillati</taxon>
        <taxon>Actinomycetota</taxon>
        <taxon>Actinomycetes</taxon>
        <taxon>Micrococcales</taxon>
        <taxon>Intrasporangiaceae</taxon>
        <taxon>Phycicoccus</taxon>
    </lineage>
</organism>
<keyword evidence="2" id="KW-1185">Reference proteome</keyword>
<comment type="caution">
    <text evidence="1">The sequence shown here is derived from an EMBL/GenBank/DDBJ whole genome shotgun (WGS) entry which is preliminary data.</text>
</comment>
<dbReference type="EMBL" id="JAGSNF010000020">
    <property type="protein sequence ID" value="MBR7744362.1"/>
    <property type="molecule type" value="Genomic_DNA"/>
</dbReference>